<feature type="transmembrane region" description="Helical" evidence="1">
    <location>
        <begin position="67"/>
        <end position="93"/>
    </location>
</feature>
<name>X1IKD1_9ZZZZ</name>
<evidence type="ECO:0000256" key="1">
    <source>
        <dbReference type="SAM" id="Phobius"/>
    </source>
</evidence>
<dbReference type="AlphaFoldDB" id="X1IKD1"/>
<sequence>MSQKDIILDEHDIKETNLESKRSSRKNAWLWYSYDMADTFFSQSVISLAFTPFVLLMGVAMGWNYPIVFIVMSIFMAGSNLLIAILGPILGAISDKAGKRKYQPYHS</sequence>
<dbReference type="SUPFAM" id="SSF103473">
    <property type="entry name" value="MFS general substrate transporter"/>
    <property type="match status" value="1"/>
</dbReference>
<reference evidence="2" key="1">
    <citation type="journal article" date="2014" name="Front. Microbiol.">
        <title>High frequency of phylogenetically diverse reductive dehalogenase-homologous genes in deep subseafloor sedimentary metagenomes.</title>
        <authorList>
            <person name="Kawai M."/>
            <person name="Futagami T."/>
            <person name="Toyoda A."/>
            <person name="Takaki Y."/>
            <person name="Nishi S."/>
            <person name="Hori S."/>
            <person name="Arai W."/>
            <person name="Tsubouchi T."/>
            <person name="Morono Y."/>
            <person name="Uchiyama I."/>
            <person name="Ito T."/>
            <person name="Fujiyama A."/>
            <person name="Inagaki F."/>
            <person name="Takami H."/>
        </authorList>
    </citation>
    <scope>NUCLEOTIDE SEQUENCE</scope>
    <source>
        <strain evidence="2">Expedition CK06-06</strain>
    </source>
</reference>
<keyword evidence="1" id="KW-0472">Membrane</keyword>
<dbReference type="EMBL" id="BARU01022540">
    <property type="protein sequence ID" value="GAH57998.1"/>
    <property type="molecule type" value="Genomic_DNA"/>
</dbReference>
<proteinExistence type="predicted"/>
<gene>
    <name evidence="2" type="ORF">S03H2_36702</name>
</gene>
<protein>
    <recommendedName>
        <fullName evidence="3">Major facilitator superfamily (MFS) profile domain-containing protein</fullName>
    </recommendedName>
</protein>
<evidence type="ECO:0000313" key="2">
    <source>
        <dbReference type="EMBL" id="GAH57998.1"/>
    </source>
</evidence>
<dbReference type="InterPro" id="IPR036259">
    <property type="entry name" value="MFS_trans_sf"/>
</dbReference>
<accession>X1IKD1</accession>
<feature type="transmembrane region" description="Helical" evidence="1">
    <location>
        <begin position="40"/>
        <end position="61"/>
    </location>
</feature>
<feature type="non-terminal residue" evidence="2">
    <location>
        <position position="107"/>
    </location>
</feature>
<keyword evidence="1" id="KW-0812">Transmembrane</keyword>
<comment type="caution">
    <text evidence="2">The sequence shown here is derived from an EMBL/GenBank/DDBJ whole genome shotgun (WGS) entry which is preliminary data.</text>
</comment>
<evidence type="ECO:0008006" key="3">
    <source>
        <dbReference type="Google" id="ProtNLM"/>
    </source>
</evidence>
<organism evidence="2">
    <name type="scientific">marine sediment metagenome</name>
    <dbReference type="NCBI Taxonomy" id="412755"/>
    <lineage>
        <taxon>unclassified sequences</taxon>
        <taxon>metagenomes</taxon>
        <taxon>ecological metagenomes</taxon>
    </lineage>
</organism>
<keyword evidence="1" id="KW-1133">Transmembrane helix</keyword>